<gene>
    <name evidence="14" type="primary">LOC118407548</name>
</gene>
<evidence type="ECO:0000256" key="9">
    <source>
        <dbReference type="PROSITE-ProRule" id="PRU00024"/>
    </source>
</evidence>
<evidence type="ECO:0000256" key="10">
    <source>
        <dbReference type="PROSITE-ProRule" id="PRU00504"/>
    </source>
</evidence>
<dbReference type="InterPro" id="IPR017907">
    <property type="entry name" value="Znf_RING_CS"/>
</dbReference>
<sequence length="439" mass="47361">MAATNFPPDEFDDQFLTCDVCKSLYNDPRVLPCLHTFCARCLEKLCYLFACPTCQQQVSLHGTDVTSLPPNLYINKLLDFRALHNSKKARAVCQMCKSGTRVESICGDCRLLLCGNCLTGHRNSPVLKDHYIITLHDLKNPSSRPKFTWAQYCPQHTDQRMNFYCQPCAKLVCRDCTVTEHPKGPDHDPQDVSKAAQEFKAELQTLLQKAQDTADDLKKTTSAVGKELTTIAPNYTREISEGVFEADWRPQVSGKHVVRVITATGSGEEGTVGMGTGDVGTGGGATGGGGTGGGGIGGGATGGGARGGGGIGRGGNLFSPLTVDVCSNSPVLRFGQKGSQQGQFDRPTDVAVSGDRPYGLAVQRDGRVVVTDKHKHSIFLFEADGTLVKQVGGQGMGEGQFSYPDFVCVDKEDNIIVADKDNNRVQVFDKNLNFKHKFG</sequence>
<keyword evidence="5" id="KW-0479">Metal-binding</keyword>
<keyword evidence="7 9" id="KW-0863">Zinc-finger</keyword>
<dbReference type="Pfam" id="PF00643">
    <property type="entry name" value="zf-B_box"/>
    <property type="match status" value="1"/>
</dbReference>
<evidence type="ECO:0000256" key="6">
    <source>
        <dbReference type="ARBA" id="ARBA00022737"/>
    </source>
</evidence>
<accession>A0A9J7HR84</accession>
<evidence type="ECO:0000256" key="3">
    <source>
        <dbReference type="ARBA" id="ARBA00012483"/>
    </source>
</evidence>
<dbReference type="OrthoDB" id="6105938at2759"/>
<evidence type="ECO:0000256" key="5">
    <source>
        <dbReference type="ARBA" id="ARBA00022723"/>
    </source>
</evidence>
<dbReference type="InterPro" id="IPR001258">
    <property type="entry name" value="NHL_repeat"/>
</dbReference>
<dbReference type="GO" id="GO:0061630">
    <property type="term" value="F:ubiquitin protein ligase activity"/>
    <property type="evidence" value="ECO:0000318"/>
    <property type="project" value="GO_Central"/>
</dbReference>
<dbReference type="PANTHER" id="PTHR25462">
    <property type="entry name" value="BONUS, ISOFORM C-RELATED"/>
    <property type="match status" value="1"/>
</dbReference>
<dbReference type="SMART" id="SM00184">
    <property type="entry name" value="RING"/>
    <property type="match status" value="1"/>
</dbReference>
<dbReference type="Pfam" id="PF17170">
    <property type="entry name" value="DUF5128"/>
    <property type="match status" value="1"/>
</dbReference>
<dbReference type="SUPFAM" id="SSF57850">
    <property type="entry name" value="RING/U-box"/>
    <property type="match status" value="1"/>
</dbReference>
<dbReference type="RefSeq" id="XP_035663918.1">
    <property type="nucleotide sequence ID" value="XM_035808025.1"/>
</dbReference>
<dbReference type="SUPFAM" id="SSF101898">
    <property type="entry name" value="NHL repeat"/>
    <property type="match status" value="1"/>
</dbReference>
<dbReference type="InterPro" id="IPR047153">
    <property type="entry name" value="TRIM45/56/19-like"/>
</dbReference>
<dbReference type="PROSITE" id="PS00518">
    <property type="entry name" value="ZF_RING_1"/>
    <property type="match status" value="1"/>
</dbReference>
<feature type="domain" description="B box-type" evidence="12">
    <location>
        <begin position="88"/>
        <end position="135"/>
    </location>
</feature>
<dbReference type="Gene3D" id="3.30.160.60">
    <property type="entry name" value="Classic Zinc Finger"/>
    <property type="match status" value="1"/>
</dbReference>
<evidence type="ECO:0000256" key="1">
    <source>
        <dbReference type="ARBA" id="ARBA00000900"/>
    </source>
</evidence>
<evidence type="ECO:0000256" key="4">
    <source>
        <dbReference type="ARBA" id="ARBA00022553"/>
    </source>
</evidence>
<feature type="repeat" description="NHL" evidence="10">
    <location>
        <begin position="388"/>
        <end position="431"/>
    </location>
</feature>
<keyword evidence="6" id="KW-0677">Repeat</keyword>
<evidence type="ECO:0000259" key="11">
    <source>
        <dbReference type="PROSITE" id="PS50089"/>
    </source>
</evidence>
<dbReference type="InterPro" id="IPR000315">
    <property type="entry name" value="Znf_B-box"/>
</dbReference>
<evidence type="ECO:0000313" key="14">
    <source>
        <dbReference type="RefSeq" id="XP_035663918.1"/>
    </source>
</evidence>
<protein>
    <recommendedName>
        <fullName evidence="3">RING-type E3 ubiquitin transferase</fullName>
        <ecNumber evidence="3">2.3.2.27</ecNumber>
    </recommendedName>
</protein>
<dbReference type="InterPro" id="IPR013083">
    <property type="entry name" value="Znf_RING/FYVE/PHD"/>
</dbReference>
<dbReference type="Pfam" id="PF13445">
    <property type="entry name" value="zf-RING_UBOX"/>
    <property type="match status" value="1"/>
</dbReference>
<dbReference type="PROSITE" id="PS50089">
    <property type="entry name" value="ZF_RING_2"/>
    <property type="match status" value="1"/>
</dbReference>
<dbReference type="SUPFAM" id="SSF57845">
    <property type="entry name" value="B-box zinc-binding domain"/>
    <property type="match status" value="1"/>
</dbReference>
<keyword evidence="8" id="KW-0862">Zinc</keyword>
<comment type="similarity">
    <text evidence="2">Belongs to the TRIM/RBCC family.</text>
</comment>
<dbReference type="InterPro" id="IPR001841">
    <property type="entry name" value="Znf_RING"/>
</dbReference>
<reference evidence="14" key="1">
    <citation type="submission" date="2025-08" db="UniProtKB">
        <authorList>
            <consortium name="RefSeq"/>
        </authorList>
    </citation>
    <scope>IDENTIFICATION</scope>
    <source>
        <strain evidence="14">S238N-H82</strain>
        <tissue evidence="14">Testes</tissue>
    </source>
</reference>
<evidence type="ECO:0000256" key="2">
    <source>
        <dbReference type="ARBA" id="ARBA00008518"/>
    </source>
</evidence>
<evidence type="ECO:0000256" key="7">
    <source>
        <dbReference type="ARBA" id="ARBA00022771"/>
    </source>
</evidence>
<dbReference type="PANTHER" id="PTHR25462:SF229">
    <property type="entry name" value="TRANSCRIPTION INTERMEDIARY FACTOR 1-BETA"/>
    <property type="match status" value="1"/>
</dbReference>
<evidence type="ECO:0000313" key="13">
    <source>
        <dbReference type="Proteomes" id="UP000001554"/>
    </source>
</evidence>
<name>A0A9J7HR84_BRAFL</name>
<dbReference type="Proteomes" id="UP000001554">
    <property type="component" value="Unplaced"/>
</dbReference>
<dbReference type="PROSITE" id="PS50119">
    <property type="entry name" value="ZF_BBOX"/>
    <property type="match status" value="2"/>
</dbReference>
<feature type="domain" description="B box-type" evidence="12">
    <location>
        <begin position="148"/>
        <end position="192"/>
    </location>
</feature>
<dbReference type="GO" id="GO:0008270">
    <property type="term" value="F:zinc ion binding"/>
    <property type="evidence" value="ECO:0007669"/>
    <property type="project" value="UniProtKB-KW"/>
</dbReference>
<evidence type="ECO:0000256" key="8">
    <source>
        <dbReference type="ARBA" id="ARBA00022833"/>
    </source>
</evidence>
<dbReference type="EC" id="2.3.2.27" evidence="3"/>
<evidence type="ECO:0000259" key="12">
    <source>
        <dbReference type="PROSITE" id="PS50119"/>
    </source>
</evidence>
<dbReference type="SMART" id="SM00336">
    <property type="entry name" value="BBOX"/>
    <property type="match status" value="2"/>
</dbReference>
<dbReference type="PROSITE" id="PS00028">
    <property type="entry name" value="ZINC_FINGER_C2H2_1"/>
    <property type="match status" value="1"/>
</dbReference>
<dbReference type="InterPro" id="IPR011042">
    <property type="entry name" value="6-blade_b-propeller_TolB-like"/>
</dbReference>
<organism evidence="13 14">
    <name type="scientific">Branchiostoma floridae</name>
    <name type="common">Florida lancelet</name>
    <name type="synonym">Amphioxus</name>
    <dbReference type="NCBI Taxonomy" id="7739"/>
    <lineage>
        <taxon>Eukaryota</taxon>
        <taxon>Metazoa</taxon>
        <taxon>Chordata</taxon>
        <taxon>Cephalochordata</taxon>
        <taxon>Leptocardii</taxon>
        <taxon>Amphioxiformes</taxon>
        <taxon>Branchiostomatidae</taxon>
        <taxon>Branchiostoma</taxon>
    </lineage>
</organism>
<proteinExistence type="inferred from homology"/>
<keyword evidence="4" id="KW-0597">Phosphoprotein</keyword>
<dbReference type="Gene3D" id="2.120.10.30">
    <property type="entry name" value="TolB, C-terminal domain"/>
    <property type="match status" value="1"/>
</dbReference>
<comment type="catalytic activity">
    <reaction evidence="1">
        <text>S-ubiquitinyl-[E2 ubiquitin-conjugating enzyme]-L-cysteine + [acceptor protein]-L-lysine = [E2 ubiquitin-conjugating enzyme]-L-cysteine + N(6)-ubiquitinyl-[acceptor protein]-L-lysine.</text>
        <dbReference type="EC" id="2.3.2.27"/>
    </reaction>
</comment>
<dbReference type="PROSITE" id="PS51125">
    <property type="entry name" value="NHL"/>
    <property type="match status" value="2"/>
</dbReference>
<dbReference type="AlphaFoldDB" id="A0A9J7HR84"/>
<dbReference type="KEGG" id="bfo:118407548"/>
<keyword evidence="13" id="KW-1185">Reference proteome</keyword>
<dbReference type="InterPro" id="IPR013087">
    <property type="entry name" value="Znf_C2H2_type"/>
</dbReference>
<feature type="domain" description="RING-type" evidence="11">
    <location>
        <begin position="18"/>
        <end position="55"/>
    </location>
</feature>
<dbReference type="GeneID" id="118407548"/>
<dbReference type="Gene3D" id="3.30.40.10">
    <property type="entry name" value="Zinc/RING finger domain, C3HC4 (zinc finger)"/>
    <property type="match status" value="1"/>
</dbReference>
<dbReference type="Gene3D" id="4.10.830.40">
    <property type="match status" value="1"/>
</dbReference>
<dbReference type="InterPro" id="IPR027370">
    <property type="entry name" value="Znf-RING_euk"/>
</dbReference>
<feature type="repeat" description="NHL" evidence="10">
    <location>
        <begin position="331"/>
        <end position="384"/>
    </location>
</feature>